<dbReference type="InterPro" id="IPR011050">
    <property type="entry name" value="Pectin_lyase_fold/virulence"/>
</dbReference>
<dbReference type="EMBL" id="PDDY01000001">
    <property type="protein sequence ID" value="PEH41967.1"/>
    <property type="molecule type" value="Genomic_DNA"/>
</dbReference>
<dbReference type="InterPro" id="IPR023828">
    <property type="entry name" value="Peptidase_S8_Ser-AS"/>
</dbReference>
<protein>
    <submittedName>
        <fullName evidence="7">Peptidase S8</fullName>
    </submittedName>
</protein>
<keyword evidence="3 5" id="KW-0378">Hydrolase</keyword>
<dbReference type="Pfam" id="PF00082">
    <property type="entry name" value="Peptidase_S8"/>
    <property type="match status" value="1"/>
</dbReference>
<evidence type="ECO:0000256" key="2">
    <source>
        <dbReference type="ARBA" id="ARBA00022729"/>
    </source>
</evidence>
<evidence type="ECO:0000313" key="8">
    <source>
        <dbReference type="Proteomes" id="UP000220629"/>
    </source>
</evidence>
<evidence type="ECO:0000256" key="5">
    <source>
        <dbReference type="PROSITE-ProRule" id="PRU01240"/>
    </source>
</evidence>
<evidence type="ECO:0000313" key="7">
    <source>
        <dbReference type="EMBL" id="PEH41967.1"/>
    </source>
</evidence>
<proteinExistence type="inferred from homology"/>
<dbReference type="PROSITE" id="PS00137">
    <property type="entry name" value="SUBTILASE_HIS"/>
    <property type="match status" value="1"/>
</dbReference>
<dbReference type="PROSITE" id="PS51892">
    <property type="entry name" value="SUBTILASE"/>
    <property type="match status" value="1"/>
</dbReference>
<feature type="active site" description="Charge relay system" evidence="5">
    <location>
        <position position="140"/>
    </location>
</feature>
<dbReference type="Pfam" id="PF12951">
    <property type="entry name" value="PATR"/>
    <property type="match status" value="1"/>
</dbReference>
<reference evidence="8" key="1">
    <citation type="submission" date="2017-09" db="EMBL/GenBank/DDBJ databases">
        <title>FDA dAtabase for Regulatory Grade micrObial Sequences (FDA-ARGOS): Supporting development and validation of Infectious Disease Dx tests.</title>
        <authorList>
            <person name="Minogue T."/>
            <person name="Wolcott M."/>
            <person name="Wasieloski L."/>
            <person name="Aguilar W."/>
            <person name="Moore D."/>
            <person name="Tallon L."/>
            <person name="Sadzewicz L."/>
            <person name="Ott S."/>
            <person name="Zhao X."/>
            <person name="Nagaraj S."/>
            <person name="Vavikolanu K."/>
            <person name="Aluvathingal J."/>
            <person name="Nadendla S."/>
            <person name="Sichtig H."/>
        </authorList>
    </citation>
    <scope>NUCLEOTIDE SEQUENCE [LARGE SCALE GENOMIC DNA]</scope>
    <source>
        <strain evidence="8">FDAARGOS_390</strain>
    </source>
</reference>
<dbReference type="AlphaFoldDB" id="A0A2A7SE82"/>
<accession>A0A2A7SE82</accession>
<feature type="domain" description="Autotransporter" evidence="6">
    <location>
        <begin position="880"/>
        <end position="1158"/>
    </location>
</feature>
<dbReference type="Pfam" id="PF03797">
    <property type="entry name" value="Autotransporter"/>
    <property type="match status" value="1"/>
</dbReference>
<dbReference type="SMART" id="SM00869">
    <property type="entry name" value="Autotransporter"/>
    <property type="match status" value="1"/>
</dbReference>
<feature type="active site" description="Charge relay system" evidence="5">
    <location>
        <position position="106"/>
    </location>
</feature>
<keyword evidence="2" id="KW-0732">Signal</keyword>
<gene>
    <name evidence="7" type="ORF">CRM94_07295</name>
</gene>
<dbReference type="SUPFAM" id="SSF51126">
    <property type="entry name" value="Pectin lyase-like"/>
    <property type="match status" value="1"/>
</dbReference>
<dbReference type="PROSITE" id="PS51208">
    <property type="entry name" value="AUTOTRANSPORTER"/>
    <property type="match status" value="1"/>
</dbReference>
<comment type="similarity">
    <text evidence="5">Belongs to the peptidase S8 family.</text>
</comment>
<dbReference type="GO" id="GO:0019867">
    <property type="term" value="C:outer membrane"/>
    <property type="evidence" value="ECO:0007669"/>
    <property type="project" value="InterPro"/>
</dbReference>
<dbReference type="PROSITE" id="PS00138">
    <property type="entry name" value="SUBTILASE_SER"/>
    <property type="match status" value="1"/>
</dbReference>
<dbReference type="PANTHER" id="PTHR42884:SF14">
    <property type="entry name" value="NEUROENDOCRINE CONVERTASE 1"/>
    <property type="match status" value="1"/>
</dbReference>
<dbReference type="SUPFAM" id="SSF103515">
    <property type="entry name" value="Autotransporter"/>
    <property type="match status" value="1"/>
</dbReference>
<sequence>MEKRQWISLEIEERSAWRAAVATHENRAGAPGRASLLLFQLLIAAAVIPRPVAAQTAPYLEPGRLGDPASWRTPEFAREWGLGAMHAEYAYAAGFTGRHIAIGVLDSGYYAQHPELSAKRYIPVTSDGIPGVLNPNNNNHGTLVSGVIAGARDGTGMHGVAPDATVYEGNTNATDGFLFGVSDPKFPGSDAKYFSDVYDAIAAKGVRIISNSWGSQPSDENYSTLARLTDAYKLHEAVRTRTGQGTWLDAAAKVSREGVINNFSSGNSGYDNASLRGSYAYFHPELEGHWMTTTGYDEQVGQVYNKCGIAKWWCVMAPTGVPSTSYSGTSAAPTGATYANFNGTSAAAPHASAALALIMERFPYMSSEQALSVMFTTAQNMEPDPSRPDYTSNNSLFQAVHPAKPGNSGVPNGFGGWGLVDLKKAMNGPGQLLGTFRAALPSGTADVWSNDISDVALAARKIEDDAEHRAWLDTLQSRGWQQGLPAGASDVDKVDYATGVAREAARQAREYQGSLVKSGAGTLTLAGANTYRGLTTVDGGELRIDGSIASGAVVNPAGRLTVNGRAADIAVNGGLATIAGTSAALAIDQGGTAAVTGTGSTGEVRLANGVASLGGSSGKVSVQALGVAAITGRTGDVAVDGGRASLDGSSGDVTVGNGGLVNGNGAMRSLNAMAGGTVAPGHSVGSLSVAGDLSLASGSTYAVELSPSGASDRIDVGGKASLAGGALSLALENTPPPLSGEQSRSVLGRSFVILNAAGGVDGQFASPGAYLFVSPSLAYGPTSISLTVNRNAARFASVANTDNERSVANALETVDPGSAVYNSVLFATAAQAPQATLSQLTGEIYPAAYATLINESRQVRDAVLDRLAATGSGGAGSGDAAAARPGVWARLLGSWGSARGDGVNGYTSSTGGFLAGADAAVRDALRVGGIAGYTHSGISLRDQPSSASFDSFHLGAYAAWQPGALGLRAGAVHAWHRGGVDRAVRYGAAAESETGTLNAETSQVFGEAAYRLGLGSALELEPFGRLAYVHLSNHGATESGGAAALRVQEGNNDVSFSTLGLRGTTQFALGSSMQLTLQGSVGWQHALTSGRPVATLAFASGSDGFTVASVPVAKDAAVLSVDAGFAFGKAGRASLGYSGSLASRQADHAVRGSLGWKF</sequence>
<dbReference type="InterPro" id="IPR005546">
    <property type="entry name" value="Autotransporte_beta"/>
</dbReference>
<dbReference type="InterPro" id="IPR000209">
    <property type="entry name" value="Peptidase_S8/S53_dom"/>
</dbReference>
<dbReference type="PRINTS" id="PR00723">
    <property type="entry name" value="SUBTILISIN"/>
</dbReference>
<organism evidence="7 8">
    <name type="scientific">Burkholderia gladioli</name>
    <name type="common">Pseudomonas marginata</name>
    <name type="synonym">Phytomonas marginata</name>
    <dbReference type="NCBI Taxonomy" id="28095"/>
    <lineage>
        <taxon>Bacteria</taxon>
        <taxon>Pseudomonadati</taxon>
        <taxon>Pseudomonadota</taxon>
        <taxon>Betaproteobacteria</taxon>
        <taxon>Burkholderiales</taxon>
        <taxon>Burkholderiaceae</taxon>
        <taxon>Burkholderia</taxon>
    </lineage>
</organism>
<dbReference type="Gene3D" id="3.40.50.200">
    <property type="entry name" value="Peptidase S8/S53 domain"/>
    <property type="match status" value="1"/>
</dbReference>
<dbReference type="InterPro" id="IPR034061">
    <property type="entry name" value="Peptidases_S8_Autotransporter"/>
</dbReference>
<dbReference type="NCBIfam" id="TIGR02601">
    <property type="entry name" value="autotrns_rpt"/>
    <property type="match status" value="1"/>
</dbReference>
<dbReference type="SUPFAM" id="SSF52743">
    <property type="entry name" value="Subtilisin-like"/>
    <property type="match status" value="1"/>
</dbReference>
<dbReference type="InterPro" id="IPR013425">
    <property type="entry name" value="Autotrns_rpt"/>
</dbReference>
<comment type="caution">
    <text evidence="7">The sequence shown here is derived from an EMBL/GenBank/DDBJ whole genome shotgun (WGS) entry which is preliminary data.</text>
</comment>
<dbReference type="CDD" id="cd04848">
    <property type="entry name" value="Peptidases_S8_Autotransporter_serine_protease_like"/>
    <property type="match status" value="1"/>
</dbReference>
<evidence type="ECO:0000256" key="1">
    <source>
        <dbReference type="ARBA" id="ARBA00022670"/>
    </source>
</evidence>
<dbReference type="InterPro" id="IPR036709">
    <property type="entry name" value="Autotransporte_beta_dom_sf"/>
</dbReference>
<feature type="active site" description="Charge relay system" evidence="5">
    <location>
        <position position="345"/>
    </location>
</feature>
<keyword evidence="4 5" id="KW-0720">Serine protease</keyword>
<dbReference type="Gene3D" id="2.40.128.130">
    <property type="entry name" value="Autotransporter beta-domain"/>
    <property type="match status" value="1"/>
</dbReference>
<evidence type="ECO:0000256" key="3">
    <source>
        <dbReference type="ARBA" id="ARBA00022801"/>
    </source>
</evidence>
<dbReference type="InterPro" id="IPR036852">
    <property type="entry name" value="Peptidase_S8/S53_dom_sf"/>
</dbReference>
<dbReference type="GO" id="GO:0004252">
    <property type="term" value="F:serine-type endopeptidase activity"/>
    <property type="evidence" value="ECO:0007669"/>
    <property type="project" value="UniProtKB-UniRule"/>
</dbReference>
<evidence type="ECO:0000259" key="6">
    <source>
        <dbReference type="PROSITE" id="PS51208"/>
    </source>
</evidence>
<keyword evidence="1 5" id="KW-0645">Protease</keyword>
<dbReference type="NCBIfam" id="TIGR01414">
    <property type="entry name" value="autotrans_barl"/>
    <property type="match status" value="1"/>
</dbReference>
<dbReference type="InterPro" id="IPR015500">
    <property type="entry name" value="Peptidase_S8_subtilisin-rel"/>
</dbReference>
<dbReference type="InterPro" id="IPR022398">
    <property type="entry name" value="Peptidase_S8_His-AS"/>
</dbReference>
<evidence type="ECO:0000256" key="4">
    <source>
        <dbReference type="ARBA" id="ARBA00022825"/>
    </source>
</evidence>
<dbReference type="InterPro" id="IPR006315">
    <property type="entry name" value="OM_autotransptr_brl_dom"/>
</dbReference>
<dbReference type="PANTHER" id="PTHR42884">
    <property type="entry name" value="PROPROTEIN CONVERTASE SUBTILISIN/KEXIN-RELATED"/>
    <property type="match status" value="1"/>
</dbReference>
<dbReference type="GO" id="GO:0016485">
    <property type="term" value="P:protein processing"/>
    <property type="evidence" value="ECO:0007669"/>
    <property type="project" value="TreeGrafter"/>
</dbReference>
<name>A0A2A7SE82_BURGA</name>
<dbReference type="Proteomes" id="UP000220629">
    <property type="component" value="Unassembled WGS sequence"/>
</dbReference>